<sequence>MTAIFIWIGSAVLGIGVAGFALLYLLRSRWMKEEEFDATRDLFI</sequence>
<accession>A0ABP8FNV0</accession>
<dbReference type="RefSeq" id="WP_344977821.1">
    <property type="nucleotide sequence ID" value="NZ_BAABFN010000002.1"/>
</dbReference>
<organism evidence="2 3">
    <name type="scientific">Compostibacter hankyongensis</name>
    <dbReference type="NCBI Taxonomy" id="1007089"/>
    <lineage>
        <taxon>Bacteria</taxon>
        <taxon>Pseudomonadati</taxon>
        <taxon>Bacteroidota</taxon>
        <taxon>Chitinophagia</taxon>
        <taxon>Chitinophagales</taxon>
        <taxon>Chitinophagaceae</taxon>
        <taxon>Compostibacter</taxon>
    </lineage>
</organism>
<evidence type="ECO:0000313" key="3">
    <source>
        <dbReference type="Proteomes" id="UP001501207"/>
    </source>
</evidence>
<protein>
    <submittedName>
        <fullName evidence="2">Uncharacterized protein</fullName>
    </submittedName>
</protein>
<proteinExistence type="predicted"/>
<reference evidence="3" key="1">
    <citation type="journal article" date="2019" name="Int. J. Syst. Evol. Microbiol.">
        <title>The Global Catalogue of Microorganisms (GCM) 10K type strain sequencing project: providing services to taxonomists for standard genome sequencing and annotation.</title>
        <authorList>
            <consortium name="The Broad Institute Genomics Platform"/>
            <consortium name="The Broad Institute Genome Sequencing Center for Infectious Disease"/>
            <person name="Wu L."/>
            <person name="Ma J."/>
        </authorList>
    </citation>
    <scope>NUCLEOTIDE SEQUENCE [LARGE SCALE GENOMIC DNA]</scope>
    <source>
        <strain evidence="3">JCM 17664</strain>
    </source>
</reference>
<keyword evidence="1" id="KW-0472">Membrane</keyword>
<feature type="transmembrane region" description="Helical" evidence="1">
    <location>
        <begin position="6"/>
        <end position="26"/>
    </location>
</feature>
<evidence type="ECO:0000256" key="1">
    <source>
        <dbReference type="SAM" id="Phobius"/>
    </source>
</evidence>
<comment type="caution">
    <text evidence="2">The sequence shown here is derived from an EMBL/GenBank/DDBJ whole genome shotgun (WGS) entry which is preliminary data.</text>
</comment>
<keyword evidence="3" id="KW-1185">Reference proteome</keyword>
<dbReference type="EMBL" id="BAABFN010000002">
    <property type="protein sequence ID" value="GAA4307925.1"/>
    <property type="molecule type" value="Genomic_DNA"/>
</dbReference>
<keyword evidence="1" id="KW-1133">Transmembrane helix</keyword>
<evidence type="ECO:0000313" key="2">
    <source>
        <dbReference type="EMBL" id="GAA4307925.1"/>
    </source>
</evidence>
<gene>
    <name evidence="2" type="ORF">GCM10023143_14920</name>
</gene>
<keyword evidence="1" id="KW-0812">Transmembrane</keyword>
<dbReference type="Proteomes" id="UP001501207">
    <property type="component" value="Unassembled WGS sequence"/>
</dbReference>
<name>A0ABP8FNV0_9BACT</name>